<dbReference type="EMBL" id="LR797029">
    <property type="protein sequence ID" value="CAB4183360.1"/>
    <property type="molecule type" value="Genomic_DNA"/>
</dbReference>
<feature type="compositionally biased region" description="Basic and acidic residues" evidence="1">
    <location>
        <begin position="19"/>
        <end position="32"/>
    </location>
</feature>
<protein>
    <submittedName>
        <fullName evidence="2">Uncharacterized protein</fullName>
    </submittedName>
</protein>
<accession>A0A6J5ME13</accession>
<gene>
    <name evidence="3" type="ORF">UFOVP1089_54</name>
    <name evidence="4" type="ORF">UFOVP1443_73</name>
    <name evidence="2" type="ORF">UFOVP459_31</name>
</gene>
<organism evidence="2">
    <name type="scientific">uncultured Caudovirales phage</name>
    <dbReference type="NCBI Taxonomy" id="2100421"/>
    <lineage>
        <taxon>Viruses</taxon>
        <taxon>Duplodnaviria</taxon>
        <taxon>Heunggongvirae</taxon>
        <taxon>Uroviricota</taxon>
        <taxon>Caudoviricetes</taxon>
        <taxon>Peduoviridae</taxon>
        <taxon>Maltschvirus</taxon>
        <taxon>Maltschvirus maltsch</taxon>
    </lineage>
</organism>
<dbReference type="EMBL" id="LR796424">
    <property type="protein sequence ID" value="CAB4144381.1"/>
    <property type="molecule type" value="Genomic_DNA"/>
</dbReference>
<reference evidence="2" key="1">
    <citation type="submission" date="2020-04" db="EMBL/GenBank/DDBJ databases">
        <authorList>
            <person name="Chiriac C."/>
            <person name="Salcher M."/>
            <person name="Ghai R."/>
            <person name="Kavagutti S V."/>
        </authorList>
    </citation>
    <scope>NUCLEOTIDE SEQUENCE</scope>
</reference>
<dbReference type="EMBL" id="LR797389">
    <property type="protein sequence ID" value="CAB4213103.1"/>
    <property type="molecule type" value="Genomic_DNA"/>
</dbReference>
<evidence type="ECO:0000256" key="1">
    <source>
        <dbReference type="SAM" id="MobiDB-lite"/>
    </source>
</evidence>
<feature type="region of interest" description="Disordered" evidence="1">
    <location>
        <begin position="1"/>
        <end position="51"/>
    </location>
</feature>
<sequence length="68" mass="7551">MAKIKSATRNKLPQSDFGLPRERKYPMPDKSHAANAKARATQMVEKGKLSESSAKKIKAKANKILVKK</sequence>
<name>A0A6J5ME13_9CAUD</name>
<evidence type="ECO:0000313" key="4">
    <source>
        <dbReference type="EMBL" id="CAB4213103.1"/>
    </source>
</evidence>
<evidence type="ECO:0000313" key="2">
    <source>
        <dbReference type="EMBL" id="CAB4144381.1"/>
    </source>
</evidence>
<evidence type="ECO:0000313" key="3">
    <source>
        <dbReference type="EMBL" id="CAB4183360.1"/>
    </source>
</evidence>
<proteinExistence type="predicted"/>